<dbReference type="STRING" id="272633.gene:10731991"/>
<sequence>MSKKISIRVKDVDKLEFYINESAQPNDYFSLNEVNEIDFSEIKKIIDQEKDEIVKNKIKEEEKNWLNKFKNSDEYTSLLKKNNDLANQINILNNEKNYIEKSAIEKTRNDYFEKIKNLEFEIQKLQNEKSNLINANSNKVNELEKIFQLKLDNEKMRLVDFYKEEIGKLKDSYQEEKGELESRIQDLLRNKSTNSKVIGEELENWILNKYNETLGLTGDCEFEKTTKDIEGTKPDFLFTVIDPITKSKLVSVMIEAKSEGMDGTKSKTKNSQHFERLEINRKKWNADYAILVTELEKEETFSIKKINNEANKNSFLARPEYFTVLLSIIRLLYIEKIKIIKHGENLKDKQELIDEFEKMKNEILTNSIKNISANLDNIIKESDTIFKAAEKIRNNASTALNSHINTIKNKIDNFKIQKISKTLDKVKNSEE</sequence>
<dbReference type="EMBL" id="BA000026">
    <property type="protein sequence ID" value="BAC44660.1"/>
    <property type="molecule type" value="Genomic_DNA"/>
</dbReference>
<evidence type="ECO:0008006" key="4">
    <source>
        <dbReference type="Google" id="ProtNLM"/>
    </source>
</evidence>
<dbReference type="Proteomes" id="UP000002522">
    <property type="component" value="Chromosome"/>
</dbReference>
<dbReference type="RefSeq" id="WP_011077689.1">
    <property type="nucleotide sequence ID" value="NC_004432.1"/>
</dbReference>
<dbReference type="InterPro" id="IPR019219">
    <property type="entry name" value="DUF2130"/>
</dbReference>
<dbReference type="Pfam" id="PF09903">
    <property type="entry name" value="DUF2130"/>
    <property type="match status" value="1"/>
</dbReference>
<reference evidence="2 3" key="1">
    <citation type="journal article" date="2002" name="Nucleic Acids Res.">
        <title>The complete genomic sequence of Mycoplasma penetrans, an intracellular bacterial pathogen in humans.</title>
        <authorList>
            <person name="Sasaki Y."/>
            <person name="Ishikawa J."/>
            <person name="Yamashita A."/>
            <person name="Oshima K."/>
            <person name="Kenri T."/>
            <person name="Furuya K."/>
            <person name="Yoshino C."/>
            <person name="Horino A."/>
            <person name="Shiba T."/>
            <person name="Sasaki T."/>
            <person name="Hattori M."/>
        </authorList>
    </citation>
    <scope>NUCLEOTIDE SEQUENCE [LARGE SCALE GENOMIC DNA]</scope>
    <source>
        <strain evidence="2 3">HF-2</strain>
    </source>
</reference>
<keyword evidence="3" id="KW-1185">Reference proteome</keyword>
<dbReference type="KEGG" id="mpe:MYPE8680"/>
<dbReference type="PIRSF" id="PIRSF005850">
    <property type="entry name" value="UCP005850"/>
    <property type="match status" value="1"/>
</dbReference>
<keyword evidence="1" id="KW-0175">Coiled coil</keyword>
<evidence type="ECO:0000256" key="1">
    <source>
        <dbReference type="SAM" id="Coils"/>
    </source>
</evidence>
<name>Q8EUQ2_MALP2</name>
<dbReference type="eggNOG" id="COG4487">
    <property type="taxonomic scope" value="Bacteria"/>
</dbReference>
<evidence type="ECO:0000313" key="2">
    <source>
        <dbReference type="EMBL" id="BAC44660.1"/>
    </source>
</evidence>
<accession>Q8EUQ2</accession>
<evidence type="ECO:0000313" key="3">
    <source>
        <dbReference type="Proteomes" id="UP000002522"/>
    </source>
</evidence>
<protein>
    <recommendedName>
        <fullName evidence="4">DUF2130 domain-containing protein</fullName>
    </recommendedName>
</protein>
<dbReference type="InParanoid" id="Q8EUQ2"/>
<feature type="coiled-coil region" evidence="1">
    <location>
        <begin position="346"/>
        <end position="381"/>
    </location>
</feature>
<dbReference type="AlphaFoldDB" id="Q8EUQ2"/>
<feature type="coiled-coil region" evidence="1">
    <location>
        <begin position="75"/>
        <end position="190"/>
    </location>
</feature>
<proteinExistence type="predicted"/>
<gene>
    <name evidence="2" type="ordered locus">MYPE8680</name>
</gene>
<organism evidence="2 3">
    <name type="scientific">Malacoplasma penetrans (strain HF-2)</name>
    <name type="common">Mycoplasma penetrans</name>
    <dbReference type="NCBI Taxonomy" id="272633"/>
    <lineage>
        <taxon>Bacteria</taxon>
        <taxon>Bacillati</taxon>
        <taxon>Mycoplasmatota</taxon>
        <taxon>Mycoplasmoidales</taxon>
        <taxon>Mycoplasmoidaceae</taxon>
        <taxon>Malacoplasma</taxon>
    </lineage>
</organism>
<dbReference type="HOGENOM" id="CLU_034837_1_0_14"/>